<dbReference type="EMBL" id="FO203427">
    <property type="protein sequence ID" value="CCH48693.1"/>
    <property type="molecule type" value="Genomic_DNA"/>
</dbReference>
<dbReference type="AlphaFoldDB" id="M1WVR4"/>
<feature type="region of interest" description="Disordered" evidence="1">
    <location>
        <begin position="74"/>
        <end position="93"/>
    </location>
</feature>
<evidence type="ECO:0000256" key="1">
    <source>
        <dbReference type="SAM" id="MobiDB-lite"/>
    </source>
</evidence>
<dbReference type="Proteomes" id="UP000011724">
    <property type="component" value="Chromosome"/>
</dbReference>
<dbReference type="RefSeq" id="WP_015414739.1">
    <property type="nucleotide sequence ID" value="NC_020409.1"/>
</dbReference>
<evidence type="ECO:0000313" key="4">
    <source>
        <dbReference type="Proteomes" id="UP000011724"/>
    </source>
</evidence>
<evidence type="ECO:0008006" key="5">
    <source>
        <dbReference type="Google" id="ProtNLM"/>
    </source>
</evidence>
<protein>
    <recommendedName>
        <fullName evidence="5">Lipoprotein</fullName>
    </recommendedName>
</protein>
<dbReference type="eggNOG" id="ENOG5032DWH">
    <property type="taxonomic scope" value="Bacteria"/>
</dbReference>
<evidence type="ECO:0000313" key="3">
    <source>
        <dbReference type="EMBL" id="CCH48693.1"/>
    </source>
</evidence>
<name>M1WVR4_PSEP2</name>
<dbReference type="OrthoDB" id="5460275at2"/>
<dbReference type="KEGG" id="dpi:BN4_11458"/>
<dbReference type="PATRIC" id="fig|879567.3.peg.1521"/>
<dbReference type="HOGENOM" id="CLU_2408421_0_0_7"/>
<reference evidence="3 4" key="1">
    <citation type="journal article" date="2013" name="PLoS ONE">
        <title>The first genomic and proteomic characterization of a deep-sea sulfate reducer: insights into the piezophilic lifestyle of Desulfovibrio piezophilus.</title>
        <authorList>
            <person name="Pradel N."/>
            <person name="Ji B."/>
            <person name="Gimenez G."/>
            <person name="Talla E."/>
            <person name="Lenoble P."/>
            <person name="Garel M."/>
            <person name="Tamburini C."/>
            <person name="Fourquet P."/>
            <person name="Lebrun R."/>
            <person name="Bertin P."/>
            <person name="Denis Y."/>
            <person name="Pophillat M."/>
            <person name="Barbe V."/>
            <person name="Ollivier B."/>
            <person name="Dolla A."/>
        </authorList>
    </citation>
    <scope>NUCLEOTIDE SEQUENCE [LARGE SCALE GENOMIC DNA]</scope>
    <source>
        <strain evidence="4">DSM 10523 / SB164P1</strain>
    </source>
</reference>
<organism evidence="3 4">
    <name type="scientific">Pseudodesulfovibrio piezophilus (strain DSM 21447 / JCM 15486 / C1TLV30)</name>
    <name type="common">Desulfovibrio piezophilus</name>
    <dbReference type="NCBI Taxonomy" id="1322246"/>
    <lineage>
        <taxon>Bacteria</taxon>
        <taxon>Pseudomonadati</taxon>
        <taxon>Thermodesulfobacteriota</taxon>
        <taxon>Desulfovibrionia</taxon>
        <taxon>Desulfovibrionales</taxon>
        <taxon>Desulfovibrionaceae</taxon>
    </lineage>
</organism>
<feature type="chain" id="PRO_5004019778" description="Lipoprotein" evidence="2">
    <location>
        <begin position="23"/>
        <end position="93"/>
    </location>
</feature>
<keyword evidence="2" id="KW-0732">Signal</keyword>
<dbReference type="BioCyc" id="DPIE1322246:BN4_RS07325-MONOMER"/>
<dbReference type="STRING" id="1322246.BN4_11458"/>
<gene>
    <name evidence="3" type="ordered locus">BN4_11458</name>
</gene>
<proteinExistence type="predicted"/>
<reference evidence="4" key="2">
    <citation type="journal article" date="2013" name="Stand. Genomic Sci.">
        <title>Complete genome sequence of Desulfocapsa sulfexigens, a marine deltaproteobacterium specialized in disproportionating inorganic sulfur compounds.</title>
        <authorList>
            <person name="Finster K.W."/>
            <person name="Kjeldsen K.U."/>
            <person name="Kube M."/>
            <person name="Reinhardt R."/>
            <person name="Mussmann M."/>
            <person name="Amann R."/>
            <person name="Schreiber L."/>
        </authorList>
    </citation>
    <scope>NUCLEOTIDE SEQUENCE [LARGE SCALE GENOMIC DNA]</scope>
    <source>
        <strain evidence="4">DSM 10523 / SB164P1</strain>
    </source>
</reference>
<keyword evidence="4" id="KW-1185">Reference proteome</keyword>
<evidence type="ECO:0000256" key="2">
    <source>
        <dbReference type="SAM" id="SignalP"/>
    </source>
</evidence>
<accession>M1WVR4</accession>
<sequence length="93" mass="9629">MKKRLVSIVAIGILLQAGCSLTQVEHKESTIPFGSSVRMAVKQQIFNPEAGGDAPVVGLNGRYAASVAKKYDAGPKTEAASGPSVSETIIGTK</sequence>
<feature type="compositionally biased region" description="Polar residues" evidence="1">
    <location>
        <begin position="83"/>
        <end position="93"/>
    </location>
</feature>
<feature type="signal peptide" evidence="2">
    <location>
        <begin position="1"/>
        <end position="22"/>
    </location>
</feature>